<dbReference type="CDD" id="cd00093">
    <property type="entry name" value="HTH_XRE"/>
    <property type="match status" value="1"/>
</dbReference>
<keyword evidence="4" id="KW-1185">Reference proteome</keyword>
<dbReference type="Pfam" id="PF01381">
    <property type="entry name" value="HTH_3"/>
    <property type="match status" value="1"/>
</dbReference>
<keyword evidence="1" id="KW-0238">DNA-binding</keyword>
<sequence length="73" mass="8253">MDTKRVGRRIKAFRKLKGYTQIDLAKKINVPIAHLGAVERGTMIPSGELLDKVSESLNISKEELMLEDIKTKE</sequence>
<protein>
    <submittedName>
        <fullName evidence="3">Transcriptional regulator with XRE-family HTH domain</fullName>
    </submittedName>
</protein>
<proteinExistence type="predicted"/>
<reference evidence="3 4" key="1">
    <citation type="submission" date="2021-03" db="EMBL/GenBank/DDBJ databases">
        <title>Genomic Encyclopedia of Type Strains, Phase IV (KMG-IV): sequencing the most valuable type-strain genomes for metagenomic binning, comparative biology and taxonomic classification.</title>
        <authorList>
            <person name="Goeker M."/>
        </authorList>
    </citation>
    <scope>NUCLEOTIDE SEQUENCE [LARGE SCALE GENOMIC DNA]</scope>
    <source>
        <strain evidence="3 4">DSM 25790</strain>
    </source>
</reference>
<dbReference type="SUPFAM" id="SSF47413">
    <property type="entry name" value="lambda repressor-like DNA-binding domains"/>
    <property type="match status" value="1"/>
</dbReference>
<dbReference type="PANTHER" id="PTHR46558">
    <property type="entry name" value="TRACRIPTIONAL REGULATORY PROTEIN-RELATED-RELATED"/>
    <property type="match status" value="1"/>
</dbReference>
<name>A0ABS4S6X1_9BACI</name>
<evidence type="ECO:0000259" key="2">
    <source>
        <dbReference type="PROSITE" id="PS50943"/>
    </source>
</evidence>
<dbReference type="PANTHER" id="PTHR46558:SF4">
    <property type="entry name" value="DNA-BIDING PHAGE PROTEIN"/>
    <property type="match status" value="1"/>
</dbReference>
<dbReference type="SMART" id="SM00530">
    <property type="entry name" value="HTH_XRE"/>
    <property type="match status" value="1"/>
</dbReference>
<dbReference type="Proteomes" id="UP001519294">
    <property type="component" value="Unassembled WGS sequence"/>
</dbReference>
<organism evidence="3 4">
    <name type="scientific">Virgibacillus alimentarius</name>
    <dbReference type="NCBI Taxonomy" id="698769"/>
    <lineage>
        <taxon>Bacteria</taxon>
        <taxon>Bacillati</taxon>
        <taxon>Bacillota</taxon>
        <taxon>Bacilli</taxon>
        <taxon>Bacillales</taxon>
        <taxon>Bacillaceae</taxon>
        <taxon>Virgibacillus</taxon>
    </lineage>
</organism>
<gene>
    <name evidence="3" type="ORF">J2Z81_001098</name>
</gene>
<dbReference type="RefSeq" id="WP_029268313.1">
    <property type="nucleotide sequence ID" value="NZ_JAGIKX010000005.1"/>
</dbReference>
<evidence type="ECO:0000256" key="1">
    <source>
        <dbReference type="ARBA" id="ARBA00023125"/>
    </source>
</evidence>
<feature type="domain" description="HTH cro/C1-type" evidence="2">
    <location>
        <begin position="10"/>
        <end position="64"/>
    </location>
</feature>
<dbReference type="InterPro" id="IPR010982">
    <property type="entry name" value="Lambda_DNA-bd_dom_sf"/>
</dbReference>
<comment type="caution">
    <text evidence="3">The sequence shown here is derived from an EMBL/GenBank/DDBJ whole genome shotgun (WGS) entry which is preliminary data.</text>
</comment>
<evidence type="ECO:0000313" key="4">
    <source>
        <dbReference type="Proteomes" id="UP001519294"/>
    </source>
</evidence>
<accession>A0ABS4S6X1</accession>
<dbReference type="EMBL" id="JAGIKX010000005">
    <property type="protein sequence ID" value="MBP2257154.1"/>
    <property type="molecule type" value="Genomic_DNA"/>
</dbReference>
<dbReference type="InterPro" id="IPR001387">
    <property type="entry name" value="Cro/C1-type_HTH"/>
</dbReference>
<evidence type="ECO:0000313" key="3">
    <source>
        <dbReference type="EMBL" id="MBP2257154.1"/>
    </source>
</evidence>
<dbReference type="Gene3D" id="1.10.260.40">
    <property type="entry name" value="lambda repressor-like DNA-binding domains"/>
    <property type="match status" value="1"/>
</dbReference>
<dbReference type="PROSITE" id="PS50943">
    <property type="entry name" value="HTH_CROC1"/>
    <property type="match status" value="1"/>
</dbReference>